<name>A0A382YKS1_9ZZZZ</name>
<sequence>MEEIMTKFVEDEEDPMIEIDDLSYVGFDVVSKSNDHFKEVDIHSLPTKAKRRATRLIKKAIDTEGASSKYVDPETIDGYALFDVVTPPYDLETLAELYEQSSIHYAAVNARTMNTVGLGYRFDDSVKGKKKLERSQSSKSKLERVRQDIDRSKRKMEELFDAFNEDETFIETMIKVWNDYLTVGNGYIEISRTNSGKIGYVGHVPATLVRVRRNRDGFIQLANTSKVNAVFFRNFQDLETEDPLGKDSA</sequence>
<dbReference type="EMBL" id="UINC01176449">
    <property type="protein sequence ID" value="SVD83579.1"/>
    <property type="molecule type" value="Genomic_DNA"/>
</dbReference>
<reference evidence="1" key="1">
    <citation type="submission" date="2018-05" db="EMBL/GenBank/DDBJ databases">
        <authorList>
            <person name="Lanie J.A."/>
            <person name="Ng W.-L."/>
            <person name="Kazmierczak K.M."/>
            <person name="Andrzejewski T.M."/>
            <person name="Davidsen T.M."/>
            <person name="Wayne K.J."/>
            <person name="Tettelin H."/>
            <person name="Glass J.I."/>
            <person name="Rusch D."/>
            <person name="Podicherti R."/>
            <person name="Tsui H.-C.T."/>
            <person name="Winkler M.E."/>
        </authorList>
    </citation>
    <scope>NUCLEOTIDE SEQUENCE</scope>
</reference>
<gene>
    <name evidence="1" type="ORF">METZ01_LOCUS436433</name>
</gene>
<protein>
    <submittedName>
        <fullName evidence="1">Uncharacterized protein</fullName>
    </submittedName>
</protein>
<proteinExistence type="predicted"/>
<organism evidence="1">
    <name type="scientific">marine metagenome</name>
    <dbReference type="NCBI Taxonomy" id="408172"/>
    <lineage>
        <taxon>unclassified sequences</taxon>
        <taxon>metagenomes</taxon>
        <taxon>ecological metagenomes</taxon>
    </lineage>
</organism>
<dbReference type="AlphaFoldDB" id="A0A382YKS1"/>
<accession>A0A382YKS1</accession>
<evidence type="ECO:0000313" key="1">
    <source>
        <dbReference type="EMBL" id="SVD83579.1"/>
    </source>
</evidence>
<feature type="non-terminal residue" evidence="1">
    <location>
        <position position="249"/>
    </location>
</feature>